<reference evidence="2 3" key="1">
    <citation type="submission" date="2017-01" db="EMBL/GenBank/DDBJ databases">
        <authorList>
            <person name="Mah S.A."/>
            <person name="Swanson W.J."/>
            <person name="Moy G.W."/>
            <person name="Vacquier V.D."/>
        </authorList>
    </citation>
    <scope>NUCLEOTIDE SEQUENCE [LARGE SCALE GENOMIC DNA]</scope>
    <source>
        <strain evidence="2 3">DCY110</strain>
    </source>
</reference>
<dbReference type="AlphaFoldDB" id="A0A1P8K214"/>
<dbReference type="Proteomes" id="UP000186609">
    <property type="component" value="Chromosome"/>
</dbReference>
<dbReference type="RefSeq" id="WP_076203204.1">
    <property type="nucleotide sequence ID" value="NZ_CP019236.1"/>
</dbReference>
<keyword evidence="3" id="KW-1185">Reference proteome</keyword>
<name>A0A1P8K214_9BURK</name>
<gene>
    <name evidence="2" type="ORF">RD110_24900</name>
</gene>
<accession>A0A1P8K214</accession>
<protein>
    <submittedName>
        <fullName evidence="2">Uncharacterized protein</fullName>
    </submittedName>
</protein>
<evidence type="ECO:0000313" key="3">
    <source>
        <dbReference type="Proteomes" id="UP000186609"/>
    </source>
</evidence>
<evidence type="ECO:0000313" key="2">
    <source>
        <dbReference type="EMBL" id="APW40040.1"/>
    </source>
</evidence>
<feature type="region of interest" description="Disordered" evidence="1">
    <location>
        <begin position="123"/>
        <end position="158"/>
    </location>
</feature>
<dbReference type="OrthoDB" id="8910900at2"/>
<dbReference type="KEGG" id="rhy:RD110_24900"/>
<sequence>MTISAKTLSAIQAAGQAIDTARAELAAATQDHADLVMQAVATNPFGAENDHLFNRWKAIARISQSVQDMEAQCKVVFHAAAELAMHTASEGDNPAPMRKGKPSLIGQSTIDLAPSDVVAKPQRAAKKASRKTAVAKAGNKAGNKVGNKVGKAKTRTPRPLKGNAALVLEHLRGLLDTKSFTRVTQSDIASGAGIPNGSIGAALKQLTDKGLLSEGDRGHYKLA</sequence>
<feature type="compositionally biased region" description="Low complexity" evidence="1">
    <location>
        <begin position="134"/>
        <end position="149"/>
    </location>
</feature>
<evidence type="ECO:0000256" key="1">
    <source>
        <dbReference type="SAM" id="MobiDB-lite"/>
    </source>
</evidence>
<proteinExistence type="predicted"/>
<dbReference type="EMBL" id="CP019236">
    <property type="protein sequence ID" value="APW40040.1"/>
    <property type="molecule type" value="Genomic_DNA"/>
</dbReference>
<organism evidence="2 3">
    <name type="scientific">Rhodoferax koreensis</name>
    <dbReference type="NCBI Taxonomy" id="1842727"/>
    <lineage>
        <taxon>Bacteria</taxon>
        <taxon>Pseudomonadati</taxon>
        <taxon>Pseudomonadota</taxon>
        <taxon>Betaproteobacteria</taxon>
        <taxon>Burkholderiales</taxon>
        <taxon>Comamonadaceae</taxon>
        <taxon>Rhodoferax</taxon>
    </lineage>
</organism>